<keyword evidence="1 9" id="KW-0436">Ligase</keyword>
<dbReference type="InterPro" id="IPR045864">
    <property type="entry name" value="aa-tRNA-synth_II/BPL/LPL"/>
</dbReference>
<keyword evidence="4" id="KW-0092">Biotin</keyword>
<dbReference type="EC" id="6.3.4.15" evidence="5"/>
<dbReference type="PROSITE" id="PS51733">
    <property type="entry name" value="BPL_LPL_CATALYTIC"/>
    <property type="match status" value="1"/>
</dbReference>
<dbReference type="NCBIfam" id="TIGR00121">
    <property type="entry name" value="birA_ligase"/>
    <property type="match status" value="1"/>
</dbReference>
<evidence type="ECO:0000256" key="4">
    <source>
        <dbReference type="ARBA" id="ARBA00023267"/>
    </source>
</evidence>
<evidence type="ECO:0000256" key="6">
    <source>
        <dbReference type="ARBA" id="ARBA00047846"/>
    </source>
</evidence>
<sequence>MARLYDSLDSTNDEARRLSEQGETGPLWLRSLKQTKGRGRRGRTWYSEPGNLFATGLITLECSPAEAANLSFVAALAVAEAIDHHVPQNLVSLKWPNDVLIEGRKTSGILLESWQGANGFHIAIGIGVNVLTYPHAMDQQITCVARHLLNGQPTVTVEILFEALRRHFQTWFDVWVEAGFAPIAQAWLTRATGVGQPIMVRLQHETLEGRFLGLSMTGALQLEQRDGTIADVAAGDVFFT</sequence>
<dbReference type="SUPFAM" id="SSF55681">
    <property type="entry name" value="Class II aaRS and biotin synthetases"/>
    <property type="match status" value="1"/>
</dbReference>
<evidence type="ECO:0000313" key="9">
    <source>
        <dbReference type="EMBL" id="GIU66101.1"/>
    </source>
</evidence>
<evidence type="ECO:0000256" key="1">
    <source>
        <dbReference type="ARBA" id="ARBA00022598"/>
    </source>
</evidence>
<feature type="region of interest" description="Disordered" evidence="7">
    <location>
        <begin position="1"/>
        <end position="22"/>
    </location>
</feature>
<evidence type="ECO:0000256" key="7">
    <source>
        <dbReference type="SAM" id="MobiDB-lite"/>
    </source>
</evidence>
<dbReference type="GO" id="GO:0016874">
    <property type="term" value="F:ligase activity"/>
    <property type="evidence" value="ECO:0007669"/>
    <property type="project" value="UniProtKB-KW"/>
</dbReference>
<keyword evidence="2" id="KW-0547">Nucleotide-binding</keyword>
<dbReference type="PANTHER" id="PTHR12835">
    <property type="entry name" value="BIOTIN PROTEIN LIGASE"/>
    <property type="match status" value="1"/>
</dbReference>
<proteinExistence type="predicted"/>
<dbReference type="InterPro" id="IPR004408">
    <property type="entry name" value="Biotin_CoA_COase_ligase"/>
</dbReference>
<protein>
    <recommendedName>
        <fullName evidence="5">biotin--[biotin carboxyl-carrier protein] ligase</fullName>
        <ecNumber evidence="5">6.3.4.15</ecNumber>
    </recommendedName>
</protein>
<organism evidence="9 10">
    <name type="scientific">Candidatus Phycosocius spiralis</name>
    <dbReference type="NCBI Taxonomy" id="2815099"/>
    <lineage>
        <taxon>Bacteria</taxon>
        <taxon>Pseudomonadati</taxon>
        <taxon>Pseudomonadota</taxon>
        <taxon>Alphaproteobacteria</taxon>
        <taxon>Caulobacterales</taxon>
        <taxon>Caulobacterales incertae sedis</taxon>
        <taxon>Candidatus Phycosocius</taxon>
    </lineage>
</organism>
<reference evidence="9" key="2">
    <citation type="journal article" date="2023" name="ISME Commun">
        <title>Characterization of a bloom-associated alphaproteobacterial lineage, 'Candidatus Phycosocius': insights into freshwater algal-bacterial interactions.</title>
        <authorList>
            <person name="Tanabe Y."/>
            <person name="Yamaguchi H."/>
            <person name="Yoshida M."/>
            <person name="Kai A."/>
            <person name="Okazaki Y."/>
        </authorList>
    </citation>
    <scope>NUCLEOTIDE SEQUENCE</scope>
    <source>
        <strain evidence="9">BOTRYCO-1</strain>
    </source>
</reference>
<dbReference type="Gene3D" id="2.30.30.100">
    <property type="match status" value="1"/>
</dbReference>
<dbReference type="Pfam" id="PF03099">
    <property type="entry name" value="BPL_LplA_LipB"/>
    <property type="match status" value="1"/>
</dbReference>
<name>A0ABQ4PSX0_9PROT</name>
<evidence type="ECO:0000256" key="2">
    <source>
        <dbReference type="ARBA" id="ARBA00022741"/>
    </source>
</evidence>
<dbReference type="InterPro" id="IPR003142">
    <property type="entry name" value="BPL_C"/>
</dbReference>
<dbReference type="SUPFAM" id="SSF50037">
    <property type="entry name" value="C-terminal domain of transcriptional repressors"/>
    <property type="match status" value="1"/>
</dbReference>
<feature type="domain" description="BPL/LPL catalytic" evidence="8">
    <location>
        <begin position="1"/>
        <end position="176"/>
    </location>
</feature>
<comment type="caution">
    <text evidence="9">The sequence shown here is derived from an EMBL/GenBank/DDBJ whole genome shotgun (WGS) entry which is preliminary data.</text>
</comment>
<accession>A0ABQ4PSX0</accession>
<keyword evidence="10" id="KW-1185">Reference proteome</keyword>
<dbReference type="InterPro" id="IPR008988">
    <property type="entry name" value="Transcriptional_repressor_C"/>
</dbReference>
<dbReference type="InterPro" id="IPR004143">
    <property type="entry name" value="BPL_LPL_catalytic"/>
</dbReference>
<dbReference type="Pfam" id="PF02237">
    <property type="entry name" value="BPL_C"/>
    <property type="match status" value="1"/>
</dbReference>
<dbReference type="EMBL" id="BPFZ01000001">
    <property type="protein sequence ID" value="GIU66101.1"/>
    <property type="molecule type" value="Genomic_DNA"/>
</dbReference>
<dbReference type="PANTHER" id="PTHR12835:SF5">
    <property type="entry name" value="BIOTIN--PROTEIN LIGASE"/>
    <property type="match status" value="1"/>
</dbReference>
<evidence type="ECO:0000256" key="5">
    <source>
        <dbReference type="ARBA" id="ARBA00024227"/>
    </source>
</evidence>
<evidence type="ECO:0000259" key="8">
    <source>
        <dbReference type="PROSITE" id="PS51733"/>
    </source>
</evidence>
<evidence type="ECO:0000313" key="10">
    <source>
        <dbReference type="Proteomes" id="UP001161064"/>
    </source>
</evidence>
<evidence type="ECO:0000256" key="3">
    <source>
        <dbReference type="ARBA" id="ARBA00022840"/>
    </source>
</evidence>
<reference evidence="9" key="1">
    <citation type="submission" date="2021-05" db="EMBL/GenBank/DDBJ databases">
        <authorList>
            <person name="Tanabe Y."/>
        </authorList>
    </citation>
    <scope>NUCLEOTIDE SEQUENCE</scope>
    <source>
        <strain evidence="9">BOTRYCO-1</strain>
    </source>
</reference>
<dbReference type="CDD" id="cd16442">
    <property type="entry name" value="BPL"/>
    <property type="match status" value="1"/>
</dbReference>
<keyword evidence="3" id="KW-0067">ATP-binding</keyword>
<comment type="catalytic activity">
    <reaction evidence="6">
        <text>biotin + L-lysyl-[protein] + ATP = N(6)-biotinyl-L-lysyl-[protein] + AMP + diphosphate + H(+)</text>
        <dbReference type="Rhea" id="RHEA:11756"/>
        <dbReference type="Rhea" id="RHEA-COMP:9752"/>
        <dbReference type="Rhea" id="RHEA-COMP:10505"/>
        <dbReference type="ChEBI" id="CHEBI:15378"/>
        <dbReference type="ChEBI" id="CHEBI:29969"/>
        <dbReference type="ChEBI" id="CHEBI:30616"/>
        <dbReference type="ChEBI" id="CHEBI:33019"/>
        <dbReference type="ChEBI" id="CHEBI:57586"/>
        <dbReference type="ChEBI" id="CHEBI:83144"/>
        <dbReference type="ChEBI" id="CHEBI:456215"/>
        <dbReference type="EC" id="6.3.4.15"/>
    </reaction>
</comment>
<gene>
    <name evidence="9" type="ORF">PsB1_0255</name>
</gene>
<dbReference type="Proteomes" id="UP001161064">
    <property type="component" value="Unassembled WGS sequence"/>
</dbReference>
<dbReference type="Gene3D" id="3.30.930.10">
    <property type="entry name" value="Bira Bifunctional Protein, Domain 2"/>
    <property type="match status" value="1"/>
</dbReference>